<dbReference type="InterPro" id="IPR036291">
    <property type="entry name" value="NAD(P)-bd_dom_sf"/>
</dbReference>
<dbReference type="PANTHER" id="PTHR43477">
    <property type="entry name" value="DIHYDROANTICAPSIN 7-DEHYDROGENASE"/>
    <property type="match status" value="1"/>
</dbReference>
<comment type="similarity">
    <text evidence="1">Belongs to the short-chain dehydrogenases/reductases (SDR) family.</text>
</comment>
<dbReference type="RefSeq" id="WP_204684385.1">
    <property type="nucleotide sequence ID" value="NZ_BSNR01000014.1"/>
</dbReference>
<dbReference type="CDD" id="cd11731">
    <property type="entry name" value="Lin1944_like_SDR_c"/>
    <property type="match status" value="1"/>
</dbReference>
<dbReference type="Proteomes" id="UP001430149">
    <property type="component" value="Unassembled WGS sequence"/>
</dbReference>
<evidence type="ECO:0000256" key="2">
    <source>
        <dbReference type="ARBA" id="ARBA00023002"/>
    </source>
</evidence>
<gene>
    <name evidence="3" type="ORF">ISP19_19085</name>
</gene>
<dbReference type="PRINTS" id="PR00081">
    <property type="entry name" value="GDHRDH"/>
</dbReference>
<keyword evidence="2" id="KW-0560">Oxidoreductase</keyword>
<organism evidence="3 4">
    <name type="scientific">Dyella flava</name>
    <dbReference type="NCBI Taxonomy" id="1920170"/>
    <lineage>
        <taxon>Bacteria</taxon>
        <taxon>Pseudomonadati</taxon>
        <taxon>Pseudomonadota</taxon>
        <taxon>Gammaproteobacteria</taxon>
        <taxon>Lysobacterales</taxon>
        <taxon>Rhodanobacteraceae</taxon>
        <taxon>Dyella</taxon>
    </lineage>
</organism>
<evidence type="ECO:0000313" key="3">
    <source>
        <dbReference type="EMBL" id="MBM7127487.1"/>
    </source>
</evidence>
<protein>
    <submittedName>
        <fullName evidence="3">Short chain dehydrogenase</fullName>
    </submittedName>
</protein>
<name>A0ABS2K8F9_9GAMM</name>
<dbReference type="PANTHER" id="PTHR43477:SF1">
    <property type="entry name" value="DIHYDROANTICAPSIN 7-DEHYDROGENASE"/>
    <property type="match status" value="1"/>
</dbReference>
<accession>A0ABS2K8F9</accession>
<evidence type="ECO:0000256" key="1">
    <source>
        <dbReference type="ARBA" id="ARBA00006484"/>
    </source>
</evidence>
<reference evidence="3" key="1">
    <citation type="submission" date="2020-10" db="EMBL/GenBank/DDBJ databases">
        <title>Phylogeny of dyella-like bacteria.</title>
        <authorList>
            <person name="Fu J."/>
        </authorList>
    </citation>
    <scope>NUCLEOTIDE SEQUENCE</scope>
    <source>
        <strain evidence="3">DHOC52</strain>
    </source>
</reference>
<proteinExistence type="inferred from homology"/>
<dbReference type="EMBL" id="JADIKE010000039">
    <property type="protein sequence ID" value="MBM7127487.1"/>
    <property type="molecule type" value="Genomic_DNA"/>
</dbReference>
<evidence type="ECO:0000313" key="4">
    <source>
        <dbReference type="Proteomes" id="UP001430149"/>
    </source>
</evidence>
<dbReference type="Gene3D" id="3.40.50.720">
    <property type="entry name" value="NAD(P)-binding Rossmann-like Domain"/>
    <property type="match status" value="1"/>
</dbReference>
<dbReference type="InterPro" id="IPR002347">
    <property type="entry name" value="SDR_fam"/>
</dbReference>
<dbReference type="NCBIfam" id="NF005754">
    <property type="entry name" value="PRK07578.1"/>
    <property type="match status" value="1"/>
</dbReference>
<dbReference type="SUPFAM" id="SSF51735">
    <property type="entry name" value="NAD(P)-binding Rossmann-fold domains"/>
    <property type="match status" value="1"/>
</dbReference>
<comment type="caution">
    <text evidence="3">The sequence shown here is derived from an EMBL/GenBank/DDBJ whole genome shotgun (WGS) entry which is preliminary data.</text>
</comment>
<keyword evidence="4" id="KW-1185">Reference proteome</keyword>
<dbReference type="InterPro" id="IPR051122">
    <property type="entry name" value="SDR_DHRS6-like"/>
</dbReference>
<sequence>MRILLVGASGTLGRAVAAELGQRHEIIAAGRNSGSVRIDLTDVDSIRNGLQHAGELDAVISAAGQVNFAPLADFKAAPFGESLHTLGIADKLLGQVNLALAARDHLRDGGSITLTTGILSEQPIALGSSASLVNGAVEAFARAAAVELPRGLRINVVSPTVLAEAMSSYAPFFRGFEPVTAARAALAFSRSVEGAQTGQIYKVF</sequence>
<dbReference type="Pfam" id="PF13561">
    <property type="entry name" value="adh_short_C2"/>
    <property type="match status" value="1"/>
</dbReference>